<reference evidence="10" key="1">
    <citation type="submission" date="2016-04" db="EMBL/GenBank/DDBJ databases">
        <title>Complete Genome Sequences of Twelve Strains of a Stable Defined Moderately Diverse Mouse Microbiota 2 (sDMDMm2).</title>
        <authorList>
            <person name="Uchimura Y."/>
            <person name="Wyss M."/>
            <person name="Brugiroux S."/>
            <person name="Limenitakis J.P."/>
            <person name="Stecher B."/>
            <person name="McCoy K.D."/>
            <person name="Macpherson A.J."/>
        </authorList>
    </citation>
    <scope>NUCLEOTIDE SEQUENCE [LARGE SCALE GENOMIC DNA]</scope>
    <source>
        <strain evidence="10">YL27</strain>
    </source>
</reference>
<protein>
    <recommendedName>
        <fullName evidence="6">Probable transcriptional regulatory protein A4V02_09705</fullName>
    </recommendedName>
</protein>
<dbReference type="PANTHER" id="PTHR12532:SF6">
    <property type="entry name" value="TRANSCRIPTIONAL REGULATORY PROTEIN YEBC-RELATED"/>
    <property type="match status" value="1"/>
</dbReference>
<proteinExistence type="inferred from homology"/>
<dbReference type="EMBL" id="CP015402">
    <property type="protein sequence ID" value="ANU63966.1"/>
    <property type="molecule type" value="Genomic_DNA"/>
</dbReference>
<keyword evidence="2 6" id="KW-0963">Cytoplasm</keyword>
<keyword evidence="3 6" id="KW-0805">Transcription regulation</keyword>
<comment type="subcellular location">
    <subcellularLocation>
        <location evidence="6">Cytoplasm</location>
    </subcellularLocation>
</comment>
<dbReference type="InterPro" id="IPR049083">
    <property type="entry name" value="TACO1_YebC_N"/>
</dbReference>
<organism evidence="9 10">
    <name type="scientific">Muribaculum intestinale</name>
    <dbReference type="NCBI Taxonomy" id="1796646"/>
    <lineage>
        <taxon>Bacteria</taxon>
        <taxon>Pseudomonadati</taxon>
        <taxon>Bacteroidota</taxon>
        <taxon>Bacteroidia</taxon>
        <taxon>Bacteroidales</taxon>
        <taxon>Muribaculaceae</taxon>
        <taxon>Muribaculum</taxon>
    </lineage>
</organism>
<keyword evidence="5 6" id="KW-0804">Transcription</keyword>
<dbReference type="Gene3D" id="3.30.70.980">
    <property type="match status" value="2"/>
</dbReference>
<sequence>MGRAFEYRKARKLKRWGNMSRTFTRIGKEITIAAKAGGPDPSTNPRLRALMQNAKAANMPKDTVERAIKKATDKDAGDYKEITYEGYGPHGIAIFVEAATDNNTRTVANVRSYFTKHGGSLGTQGSLTFLFDHKSVFKIKPKEGVGLEDLELELIDYGVDELEDIVDDETGDEQVILYGAFEEYANIQKYLEDNGFEIISSEFERIPNDLKDVTPEQRAAIEKLLERIEEDEDVQNVFHNMREEAE</sequence>
<dbReference type="AlphaFoldDB" id="A0A1B1SAZ2"/>
<accession>A0A1Z2XHN5</accession>
<dbReference type="PANTHER" id="PTHR12532">
    <property type="entry name" value="TRANSLATIONAL ACTIVATOR OF CYTOCHROME C OXIDASE 1"/>
    <property type="match status" value="1"/>
</dbReference>
<dbReference type="NCBIfam" id="NF009044">
    <property type="entry name" value="PRK12378.1"/>
    <property type="match status" value="1"/>
</dbReference>
<dbReference type="NCBIfam" id="TIGR01033">
    <property type="entry name" value="YebC/PmpR family DNA-binding transcriptional regulator"/>
    <property type="match status" value="1"/>
</dbReference>
<dbReference type="InterPro" id="IPR002876">
    <property type="entry name" value="Transcrip_reg_TACO1-like"/>
</dbReference>
<accession>A0A1B1SAZ2</accession>
<dbReference type="OrthoDB" id="9781053at2"/>
<dbReference type="GeneID" id="65537143"/>
<dbReference type="KEGG" id="pary:A4V02_09705"/>
<feature type="domain" description="TACO1/YebC-like second and third" evidence="7">
    <location>
        <begin position="79"/>
        <end position="241"/>
    </location>
</feature>
<evidence type="ECO:0000256" key="5">
    <source>
        <dbReference type="ARBA" id="ARBA00023163"/>
    </source>
</evidence>
<evidence type="ECO:0000256" key="1">
    <source>
        <dbReference type="ARBA" id="ARBA00008724"/>
    </source>
</evidence>
<name>A0A1B1SAZ2_9BACT</name>
<dbReference type="GO" id="GO:0006355">
    <property type="term" value="P:regulation of DNA-templated transcription"/>
    <property type="evidence" value="ECO:0007669"/>
    <property type="project" value="UniProtKB-UniRule"/>
</dbReference>
<evidence type="ECO:0000256" key="2">
    <source>
        <dbReference type="ARBA" id="ARBA00022490"/>
    </source>
</evidence>
<dbReference type="Gene3D" id="1.10.10.200">
    <property type="match status" value="1"/>
</dbReference>
<evidence type="ECO:0000256" key="6">
    <source>
        <dbReference type="HAMAP-Rule" id="MF_00693"/>
    </source>
</evidence>
<evidence type="ECO:0000313" key="9">
    <source>
        <dbReference type="EMBL" id="ANU63966.1"/>
    </source>
</evidence>
<evidence type="ECO:0000313" key="10">
    <source>
        <dbReference type="Proteomes" id="UP000186351"/>
    </source>
</evidence>
<dbReference type="Pfam" id="PF20772">
    <property type="entry name" value="TACO1_YebC_N"/>
    <property type="match status" value="1"/>
</dbReference>
<comment type="similarity">
    <text evidence="1 6">Belongs to the TACO1 family.</text>
</comment>
<keyword evidence="10" id="KW-1185">Reference proteome</keyword>
<dbReference type="InterPro" id="IPR026564">
    <property type="entry name" value="Transcrip_reg_TACO1-like_dom3"/>
</dbReference>
<dbReference type="InterPro" id="IPR029072">
    <property type="entry name" value="YebC-like"/>
</dbReference>
<dbReference type="InterPro" id="IPR017856">
    <property type="entry name" value="Integrase-like_N"/>
</dbReference>
<dbReference type="FunFam" id="1.10.10.200:FF:000004">
    <property type="entry name" value="Probable transcriptional regulatory protein BSBG_02618"/>
    <property type="match status" value="1"/>
</dbReference>
<evidence type="ECO:0000256" key="3">
    <source>
        <dbReference type="ARBA" id="ARBA00023015"/>
    </source>
</evidence>
<evidence type="ECO:0000259" key="8">
    <source>
        <dbReference type="Pfam" id="PF20772"/>
    </source>
</evidence>
<evidence type="ECO:0000259" key="7">
    <source>
        <dbReference type="Pfam" id="PF01709"/>
    </source>
</evidence>
<dbReference type="Proteomes" id="UP000186351">
    <property type="component" value="Chromosome"/>
</dbReference>
<dbReference type="InterPro" id="IPR048300">
    <property type="entry name" value="TACO1_YebC-like_2nd/3rd_dom"/>
</dbReference>
<keyword evidence="4 6" id="KW-0238">DNA-binding</keyword>
<dbReference type="RefSeq" id="WP_068961262.1">
    <property type="nucleotide sequence ID" value="NZ_CAJTAP010000029.1"/>
</dbReference>
<dbReference type="SUPFAM" id="SSF75625">
    <property type="entry name" value="YebC-like"/>
    <property type="match status" value="1"/>
</dbReference>
<evidence type="ECO:0000256" key="4">
    <source>
        <dbReference type="ARBA" id="ARBA00023125"/>
    </source>
</evidence>
<dbReference type="GO" id="GO:0005829">
    <property type="term" value="C:cytosol"/>
    <property type="evidence" value="ECO:0007669"/>
    <property type="project" value="TreeGrafter"/>
</dbReference>
<dbReference type="HAMAP" id="MF_00693">
    <property type="entry name" value="Transcrip_reg_TACO1"/>
    <property type="match status" value="1"/>
</dbReference>
<gene>
    <name evidence="9" type="ORF">A4V02_09705</name>
</gene>
<feature type="domain" description="TACO1/YebC-like N-terminal" evidence="8">
    <location>
        <begin position="4"/>
        <end position="73"/>
    </location>
</feature>
<dbReference type="GO" id="GO:0003677">
    <property type="term" value="F:DNA binding"/>
    <property type="evidence" value="ECO:0007669"/>
    <property type="project" value="UniProtKB-UniRule"/>
</dbReference>
<dbReference type="Pfam" id="PF01709">
    <property type="entry name" value="Transcrip_reg"/>
    <property type="match status" value="1"/>
</dbReference>
<dbReference type="STRING" id="1796646.A4V02_09705"/>